<comment type="caution">
    <text evidence="1">The sequence shown here is derived from an EMBL/GenBank/DDBJ whole genome shotgun (WGS) entry which is preliminary data.</text>
</comment>
<protein>
    <submittedName>
        <fullName evidence="1">Uncharacterized protein</fullName>
    </submittedName>
</protein>
<dbReference type="Proteomes" id="UP001306119">
    <property type="component" value="Unassembled WGS sequence"/>
</dbReference>
<evidence type="ECO:0000313" key="1">
    <source>
        <dbReference type="EMBL" id="MEC6832950.1"/>
    </source>
</evidence>
<organism evidence="1 2">
    <name type="scientific">Photobacterium toruni</name>
    <dbReference type="NCBI Taxonomy" id="1935446"/>
    <lineage>
        <taxon>Bacteria</taxon>
        <taxon>Pseudomonadati</taxon>
        <taxon>Pseudomonadota</taxon>
        <taxon>Gammaproteobacteria</taxon>
        <taxon>Vibrionales</taxon>
        <taxon>Vibrionaceae</taxon>
        <taxon>Photobacterium</taxon>
    </lineage>
</organism>
<dbReference type="EMBL" id="JAYXUG010000013">
    <property type="protein sequence ID" value="MEC6832950.1"/>
    <property type="molecule type" value="Genomic_DNA"/>
</dbReference>
<sequence>MKNETKIDNLINDLDVTTRAVRAVLMSGDKVEIVEGLGEVPTLQSRTDKAVASCIKDIVDASLDDAIQAQLATSLKEKLQEAVDKSSKEVIIEYAGDEIIKQVNEAVNANALTEIKRRVNGLNLNDFLLENNIIDMELGEIAACRSGTDMLATQSVILSFNQLGFNK</sequence>
<proteinExistence type="predicted"/>
<accession>A0ABU6L8S0</accession>
<reference evidence="1 2" key="1">
    <citation type="submission" date="2024-01" db="EMBL/GenBank/DDBJ databases">
        <title>Active colonisers of the gastrointestinal tract of Atlantic salmon farmed in a warm water region.</title>
        <authorList>
            <person name="Bowman J.P."/>
        </authorList>
    </citation>
    <scope>NUCLEOTIDE SEQUENCE [LARGE SCALE GENOMIC DNA]</scope>
    <source>
        <strain evidence="1 2">S3MW1</strain>
    </source>
</reference>
<name>A0ABU6L8S0_9GAMM</name>
<keyword evidence="2" id="KW-1185">Reference proteome</keyword>
<gene>
    <name evidence="1" type="ORF">VXS06_14380</name>
</gene>
<evidence type="ECO:0000313" key="2">
    <source>
        <dbReference type="Proteomes" id="UP001306119"/>
    </source>
</evidence>
<dbReference type="RefSeq" id="WP_327775251.1">
    <property type="nucleotide sequence ID" value="NZ_JAYXUG010000013.1"/>
</dbReference>